<feature type="transmembrane region" description="Helical" evidence="11">
    <location>
        <begin position="851"/>
        <end position="869"/>
    </location>
</feature>
<evidence type="ECO:0000259" key="13">
    <source>
        <dbReference type="PROSITE" id="PS50929"/>
    </source>
</evidence>
<dbReference type="CDD" id="cd03249">
    <property type="entry name" value="ABC_MTABC3_MDL1_MDL2"/>
    <property type="match status" value="1"/>
</dbReference>
<keyword evidence="8 11" id="KW-1133">Transmembrane helix</keyword>
<feature type="transmembrane region" description="Helical" evidence="11">
    <location>
        <begin position="236"/>
        <end position="259"/>
    </location>
</feature>
<dbReference type="GO" id="GO:0005743">
    <property type="term" value="C:mitochondrial inner membrane"/>
    <property type="evidence" value="ECO:0007669"/>
    <property type="project" value="TreeGrafter"/>
</dbReference>
<dbReference type="InterPro" id="IPR011527">
    <property type="entry name" value="ABC1_TM_dom"/>
</dbReference>
<feature type="transmembrane region" description="Helical" evidence="11">
    <location>
        <begin position="1039"/>
        <end position="1058"/>
    </location>
</feature>
<dbReference type="PROSITE" id="PS50929">
    <property type="entry name" value="ABC_TM1F"/>
    <property type="match status" value="2"/>
</dbReference>
<comment type="similarity">
    <text evidence="2">Belongs to the ABC transporter superfamily. ABCB family. Multidrug resistance exporter (TC 3.A.1.201) subfamily.</text>
</comment>
<feature type="transmembrane region" description="Helical" evidence="11">
    <location>
        <begin position="139"/>
        <end position="160"/>
    </location>
</feature>
<evidence type="ECO:0000256" key="10">
    <source>
        <dbReference type="SAM" id="MobiDB-lite"/>
    </source>
</evidence>
<accession>A0A9W8ATF2</accession>
<keyword evidence="9 11" id="KW-0472">Membrane</keyword>
<feature type="region of interest" description="Disordered" evidence="10">
    <location>
        <begin position="663"/>
        <end position="757"/>
    </location>
</feature>
<dbReference type="FunFam" id="3.40.50.300:FF:000205">
    <property type="entry name" value="ABC transporter B family member 4"/>
    <property type="match status" value="1"/>
</dbReference>
<evidence type="ECO:0000256" key="9">
    <source>
        <dbReference type="ARBA" id="ARBA00023136"/>
    </source>
</evidence>
<dbReference type="FunFam" id="1.20.1560.10:FF:000018">
    <property type="entry name" value="ATP-binding cassette subfamily B member 11"/>
    <property type="match status" value="1"/>
</dbReference>
<dbReference type="InterPro" id="IPR036640">
    <property type="entry name" value="ABC1_TM_sf"/>
</dbReference>
<protein>
    <submittedName>
        <fullName evidence="14">Uncharacterized protein</fullName>
    </submittedName>
</protein>
<dbReference type="OrthoDB" id="6500128at2759"/>
<keyword evidence="3" id="KW-0813">Transport</keyword>
<dbReference type="PROSITE" id="PS00211">
    <property type="entry name" value="ABC_TRANSPORTER_1"/>
    <property type="match status" value="1"/>
</dbReference>
<evidence type="ECO:0000256" key="1">
    <source>
        <dbReference type="ARBA" id="ARBA00004141"/>
    </source>
</evidence>
<organism evidence="14 15">
    <name type="scientific">Dispira parvispora</name>
    <dbReference type="NCBI Taxonomy" id="1520584"/>
    <lineage>
        <taxon>Eukaryota</taxon>
        <taxon>Fungi</taxon>
        <taxon>Fungi incertae sedis</taxon>
        <taxon>Zoopagomycota</taxon>
        <taxon>Kickxellomycotina</taxon>
        <taxon>Dimargaritomycetes</taxon>
        <taxon>Dimargaritales</taxon>
        <taxon>Dimargaritaceae</taxon>
        <taxon>Dispira</taxon>
    </lineage>
</organism>
<evidence type="ECO:0000256" key="7">
    <source>
        <dbReference type="ARBA" id="ARBA00022840"/>
    </source>
</evidence>
<feature type="domain" description="ABC transmembrane type-1" evidence="13">
    <location>
        <begin position="84"/>
        <end position="379"/>
    </location>
</feature>
<feature type="domain" description="ABC transmembrane type-1" evidence="13">
    <location>
        <begin position="813"/>
        <end position="1099"/>
    </location>
</feature>
<dbReference type="SMART" id="SM00382">
    <property type="entry name" value="AAA"/>
    <property type="match status" value="1"/>
</dbReference>
<name>A0A9W8ATF2_9FUNG</name>
<gene>
    <name evidence="14" type="ORF">IWQ62_003855</name>
</gene>
<comment type="subcellular location">
    <subcellularLocation>
        <location evidence="1">Membrane</location>
        <topology evidence="1">Multi-pass membrane protein</topology>
    </subcellularLocation>
</comment>
<feature type="transmembrane region" description="Helical" evidence="11">
    <location>
        <begin position="956"/>
        <end position="975"/>
    </location>
</feature>
<dbReference type="PANTHER" id="PTHR43394:SF27">
    <property type="entry name" value="ATP-DEPENDENT TRANSLOCASE ABCB1-LIKE"/>
    <property type="match status" value="1"/>
</dbReference>
<dbReference type="AlphaFoldDB" id="A0A9W8ATF2"/>
<feature type="transmembrane region" description="Helical" evidence="11">
    <location>
        <begin position="314"/>
        <end position="338"/>
    </location>
</feature>
<evidence type="ECO:0000256" key="3">
    <source>
        <dbReference type="ARBA" id="ARBA00022448"/>
    </source>
</evidence>
<keyword evidence="4 11" id="KW-0812">Transmembrane</keyword>
<keyword evidence="15" id="KW-1185">Reference proteome</keyword>
<dbReference type="SUPFAM" id="SSF52540">
    <property type="entry name" value="P-loop containing nucleoside triphosphate hydrolases"/>
    <property type="match status" value="1"/>
</dbReference>
<sequence length="1138" mass="124630">MTVSSGHPDTIDSLPNADAEVTTLNHSQKAKLPLEDDKNDVKKSFFGRLRRQPGSTASPAAKEPKLSFIELFKYADTKDWLLIAAGFICSLAMGVSQPLMAVVLSSMLQGFNDYTFYSQRDRPRADDALNTSVYDMMKWFGILTAGTFVAGMIQIFCWSYSAERQCRRIRERYYESILRQEMAWHDSSSTGDLTARISGDVNMLQEGIGSKLGLLVQHTVCFLAGFVIAFSQGWRLALVMLCALPLLAACGGAMSKLVASKTNRGQSSYAGAGAVAEEVISGIRTVMAFGGQPHEEKRYQVQTKTALQLGLRKAWIIGLGVGFMMLFIFLTYALGFWYGIKLASEGTMNGTQVLTVFFALVIGAMSLGNTAPDLSAVAGAQGAAAKVFHLVERISDIDPLAPGGKTIDQLQGRIEFRNVQFSYPTRPDVPILHGFNLTVEPGQTVALVGTSGSGKSTIVSLLERFYDPLEGDIFLDGVNLRDLNVRFLRSQIGFVSQEPVLFGSTVRQNILWGALEDQDGKVTEAQLKQASIDANAYDFISRLPQGFESLVGEKGSLLSGGQKQRVAIARAIIRNPHILLLDEATSALDTKSERLVQDALDRASQNRTTIVIAHRLSTIRDADKIVVMSNGEIVEVGTHNSLLAKGGAYAQLVQSQTLKKREAELGSDECSEEWESPVHDEPNGDGEAFSMDLESTEIAQKEKEAPGGDSGNGVYRLLPTGEVPTTGDTGLNELVGDDGEKPPVDGKGKPKRGFHALSHHLRRRRRNKLKADKKIDEEEVLQEAERTRLTQEPMPLQRLAELNKPEFWYILSGTLFCVVDGAIMPCFSIVFSKIITVFSIMDNPEKMRKDGNLYSLLFVMFAVVSFVSATNRIALFEVSGERLTYRLRNMSFRSIIYQDAEFFDNKLNGTGTLCSKLATEAEQIKTLSGKYIGTLIRCASTVVVGLVLAFTRGWQLTLVVLACLPILVGGSMLRFKAMSGFDGRTKEAYDQAAQTASETVSNLRTVAMLTRETTFIKLFHLVNEGPHLIAVRGFMADSVGSAFSQCQQFLVLIIAFYYGSRLVIEQTYTVEDMLQVIYAIIFAAMGLGMASQQLGDLSKAKVAALSLFEIVDRCPTVNAEMADGKTAPAIQGHVDAHQ</sequence>
<evidence type="ECO:0000256" key="4">
    <source>
        <dbReference type="ARBA" id="ARBA00022692"/>
    </source>
</evidence>
<evidence type="ECO:0000313" key="14">
    <source>
        <dbReference type="EMBL" id="KAJ1961471.1"/>
    </source>
</evidence>
<dbReference type="GO" id="GO:0016887">
    <property type="term" value="F:ATP hydrolysis activity"/>
    <property type="evidence" value="ECO:0007669"/>
    <property type="project" value="InterPro"/>
</dbReference>
<dbReference type="InterPro" id="IPR017871">
    <property type="entry name" value="ABC_transporter-like_CS"/>
</dbReference>
<proteinExistence type="inferred from homology"/>
<dbReference type="GO" id="GO:0015421">
    <property type="term" value="F:ABC-type oligopeptide transporter activity"/>
    <property type="evidence" value="ECO:0007669"/>
    <property type="project" value="TreeGrafter"/>
</dbReference>
<dbReference type="GO" id="GO:0090374">
    <property type="term" value="P:oligopeptide export from mitochondrion"/>
    <property type="evidence" value="ECO:0007669"/>
    <property type="project" value="TreeGrafter"/>
</dbReference>
<dbReference type="SUPFAM" id="SSF90123">
    <property type="entry name" value="ABC transporter transmembrane region"/>
    <property type="match status" value="2"/>
</dbReference>
<evidence type="ECO:0000256" key="6">
    <source>
        <dbReference type="ARBA" id="ARBA00022741"/>
    </source>
</evidence>
<dbReference type="GO" id="GO:0005524">
    <property type="term" value="F:ATP binding"/>
    <property type="evidence" value="ECO:0007669"/>
    <property type="project" value="UniProtKB-KW"/>
</dbReference>
<dbReference type="InterPro" id="IPR027417">
    <property type="entry name" value="P-loop_NTPase"/>
</dbReference>
<dbReference type="CDD" id="cd18578">
    <property type="entry name" value="ABC_6TM_Pgp_ABCB1_D2_like"/>
    <property type="match status" value="1"/>
</dbReference>
<evidence type="ECO:0000256" key="11">
    <source>
        <dbReference type="SAM" id="Phobius"/>
    </source>
</evidence>
<dbReference type="FunFam" id="1.20.1560.10:FF:000009">
    <property type="entry name" value="ABC transporter B family member 1"/>
    <property type="match status" value="1"/>
</dbReference>
<dbReference type="Pfam" id="PF00664">
    <property type="entry name" value="ABC_membrane"/>
    <property type="match status" value="2"/>
</dbReference>
<feature type="non-terminal residue" evidence="14">
    <location>
        <position position="1138"/>
    </location>
</feature>
<reference evidence="14" key="1">
    <citation type="submission" date="2022-07" db="EMBL/GenBank/DDBJ databases">
        <title>Phylogenomic reconstructions and comparative analyses of Kickxellomycotina fungi.</title>
        <authorList>
            <person name="Reynolds N.K."/>
            <person name="Stajich J.E."/>
            <person name="Barry K."/>
            <person name="Grigoriev I.V."/>
            <person name="Crous P."/>
            <person name="Smith M.E."/>
        </authorList>
    </citation>
    <scope>NUCLEOTIDE SEQUENCE</scope>
    <source>
        <strain evidence="14">RSA 1196</strain>
    </source>
</reference>
<feature type="compositionally biased region" description="Basic and acidic residues" evidence="10">
    <location>
        <begin position="738"/>
        <end position="748"/>
    </location>
</feature>
<evidence type="ECO:0000256" key="2">
    <source>
        <dbReference type="ARBA" id="ARBA00007577"/>
    </source>
</evidence>
<comment type="caution">
    <text evidence="14">The sequence shown here is derived from an EMBL/GenBank/DDBJ whole genome shotgun (WGS) entry which is preliminary data.</text>
</comment>
<keyword evidence="6" id="KW-0547">Nucleotide-binding</keyword>
<dbReference type="Pfam" id="PF00005">
    <property type="entry name" value="ABC_tran"/>
    <property type="match status" value="1"/>
</dbReference>
<evidence type="ECO:0000256" key="8">
    <source>
        <dbReference type="ARBA" id="ARBA00022989"/>
    </source>
</evidence>
<evidence type="ECO:0000259" key="12">
    <source>
        <dbReference type="PROSITE" id="PS50893"/>
    </source>
</evidence>
<dbReference type="Proteomes" id="UP001150925">
    <property type="component" value="Unassembled WGS sequence"/>
</dbReference>
<dbReference type="InterPro" id="IPR039421">
    <property type="entry name" value="Type_1_exporter"/>
</dbReference>
<evidence type="ECO:0000256" key="5">
    <source>
        <dbReference type="ARBA" id="ARBA00022737"/>
    </source>
</evidence>
<feature type="transmembrane region" description="Helical" evidence="11">
    <location>
        <begin position="80"/>
        <end position="104"/>
    </location>
</feature>
<dbReference type="Gene3D" id="3.40.50.300">
    <property type="entry name" value="P-loop containing nucleotide triphosphate hydrolases"/>
    <property type="match status" value="1"/>
</dbReference>
<dbReference type="PANTHER" id="PTHR43394">
    <property type="entry name" value="ATP-DEPENDENT PERMEASE MDL1, MITOCHONDRIAL"/>
    <property type="match status" value="1"/>
</dbReference>
<dbReference type="EMBL" id="JANBPY010001131">
    <property type="protein sequence ID" value="KAJ1961471.1"/>
    <property type="molecule type" value="Genomic_DNA"/>
</dbReference>
<feature type="domain" description="ABC transporter" evidence="12">
    <location>
        <begin position="414"/>
        <end position="655"/>
    </location>
</feature>
<dbReference type="InterPro" id="IPR003593">
    <property type="entry name" value="AAA+_ATPase"/>
</dbReference>
<feature type="transmembrane region" description="Helical" evidence="11">
    <location>
        <begin position="1073"/>
        <end position="1091"/>
    </location>
</feature>
<keyword evidence="5" id="KW-0677">Repeat</keyword>
<feature type="transmembrane region" description="Helical" evidence="11">
    <location>
        <begin position="807"/>
        <end position="831"/>
    </location>
</feature>
<dbReference type="Gene3D" id="1.20.1560.10">
    <property type="entry name" value="ABC transporter type 1, transmembrane domain"/>
    <property type="match status" value="2"/>
</dbReference>
<feature type="compositionally biased region" description="Acidic residues" evidence="10">
    <location>
        <begin position="665"/>
        <end position="675"/>
    </location>
</feature>
<evidence type="ECO:0000313" key="15">
    <source>
        <dbReference type="Proteomes" id="UP001150925"/>
    </source>
</evidence>
<dbReference type="CDD" id="cd18577">
    <property type="entry name" value="ABC_6TM_Pgp_ABCB1_D1_like"/>
    <property type="match status" value="1"/>
</dbReference>
<dbReference type="PROSITE" id="PS50893">
    <property type="entry name" value="ABC_TRANSPORTER_2"/>
    <property type="match status" value="1"/>
</dbReference>
<feature type="transmembrane region" description="Helical" evidence="11">
    <location>
        <begin position="212"/>
        <end position="230"/>
    </location>
</feature>
<keyword evidence="7" id="KW-0067">ATP-binding</keyword>
<dbReference type="InterPro" id="IPR003439">
    <property type="entry name" value="ABC_transporter-like_ATP-bd"/>
</dbReference>